<sequence>MNEKFENMSVDKEILKNRHKKLRNIYTILKALLNQSRFGWDDEKQMVTAETYIWDDYLKEHPEAKPMRTKTMPNYHDLDEICGKSTATRKYARSAKDLKSKKLSDVNITQVQDSSNDEVMEDDSLLVNNEVEKNKKFFLETGINNLNC</sequence>
<dbReference type="OrthoDB" id="1435217at2759"/>
<gene>
    <name evidence="2" type="ORF">GIB67_012104</name>
</gene>
<dbReference type="InterPro" id="IPR024752">
    <property type="entry name" value="Myb/SANT-like_dom"/>
</dbReference>
<protein>
    <recommendedName>
        <fullName evidence="1">Myb/SANT-like domain-containing protein</fullName>
    </recommendedName>
</protein>
<comment type="caution">
    <text evidence="2">The sequence shown here is derived from an EMBL/GenBank/DDBJ whole genome shotgun (WGS) entry which is preliminary data.</text>
</comment>
<evidence type="ECO:0000259" key="1">
    <source>
        <dbReference type="Pfam" id="PF12776"/>
    </source>
</evidence>
<evidence type="ECO:0000313" key="3">
    <source>
        <dbReference type="Proteomes" id="UP000541444"/>
    </source>
</evidence>
<organism evidence="2 3">
    <name type="scientific">Kingdonia uniflora</name>
    <dbReference type="NCBI Taxonomy" id="39325"/>
    <lineage>
        <taxon>Eukaryota</taxon>
        <taxon>Viridiplantae</taxon>
        <taxon>Streptophyta</taxon>
        <taxon>Embryophyta</taxon>
        <taxon>Tracheophyta</taxon>
        <taxon>Spermatophyta</taxon>
        <taxon>Magnoliopsida</taxon>
        <taxon>Ranunculales</taxon>
        <taxon>Circaeasteraceae</taxon>
        <taxon>Kingdonia</taxon>
    </lineage>
</organism>
<feature type="domain" description="Myb/SANT-like" evidence="1">
    <location>
        <begin position="3"/>
        <end position="57"/>
    </location>
</feature>
<dbReference type="EMBL" id="JACGCM010002271">
    <property type="protein sequence ID" value="KAF6142255.1"/>
    <property type="molecule type" value="Genomic_DNA"/>
</dbReference>
<accession>A0A7J7LHZ1</accession>
<dbReference type="Pfam" id="PF12776">
    <property type="entry name" value="Myb_DNA-bind_3"/>
    <property type="match status" value="1"/>
</dbReference>
<reference evidence="2 3" key="1">
    <citation type="journal article" date="2020" name="IScience">
        <title>Genome Sequencing of the Endangered Kingdonia uniflora (Circaeasteraceae, Ranunculales) Reveals Potential Mechanisms of Evolutionary Specialization.</title>
        <authorList>
            <person name="Sun Y."/>
            <person name="Deng T."/>
            <person name="Zhang A."/>
            <person name="Moore M.J."/>
            <person name="Landis J.B."/>
            <person name="Lin N."/>
            <person name="Zhang H."/>
            <person name="Zhang X."/>
            <person name="Huang J."/>
            <person name="Zhang X."/>
            <person name="Sun H."/>
            <person name="Wang H."/>
        </authorList>
    </citation>
    <scope>NUCLEOTIDE SEQUENCE [LARGE SCALE GENOMIC DNA]</scope>
    <source>
        <strain evidence="2">TB1705</strain>
        <tissue evidence="2">Leaf</tissue>
    </source>
</reference>
<keyword evidence="3" id="KW-1185">Reference proteome</keyword>
<dbReference type="PANTHER" id="PTHR46929">
    <property type="entry name" value="EXPRESSED PROTEIN"/>
    <property type="match status" value="1"/>
</dbReference>
<evidence type="ECO:0000313" key="2">
    <source>
        <dbReference type="EMBL" id="KAF6142255.1"/>
    </source>
</evidence>
<dbReference type="AlphaFoldDB" id="A0A7J7LHZ1"/>
<proteinExistence type="predicted"/>
<dbReference type="PANTHER" id="PTHR46929:SF3">
    <property type="entry name" value="MYB_SANT-LIKE DOMAIN-CONTAINING PROTEIN"/>
    <property type="match status" value="1"/>
</dbReference>
<name>A0A7J7LHZ1_9MAGN</name>
<dbReference type="Proteomes" id="UP000541444">
    <property type="component" value="Unassembled WGS sequence"/>
</dbReference>